<sequence length="139" mass="16202">MRDDEIKEEKRTKFSREIFSLLLSDASLETLMKADGRLVLCSSSKIAIEFLCLELLPSCGRERERDLQREARKERSWVRFLCSLFCRKEKQTLEVGKKDRGHFCLKIGLKMTCNRHMLLSIQRHNRILTEGLPLPGFGS</sequence>
<evidence type="ECO:0000313" key="1">
    <source>
        <dbReference type="EMBL" id="KAI8533696.1"/>
    </source>
</evidence>
<proteinExistence type="predicted"/>
<dbReference type="EMBL" id="CM046397">
    <property type="protein sequence ID" value="KAI8533696.1"/>
    <property type="molecule type" value="Genomic_DNA"/>
</dbReference>
<accession>A0ACC0LY78</accession>
<organism evidence="1 2">
    <name type="scientific">Rhododendron molle</name>
    <name type="common">Chinese azalea</name>
    <name type="synonym">Azalea mollis</name>
    <dbReference type="NCBI Taxonomy" id="49168"/>
    <lineage>
        <taxon>Eukaryota</taxon>
        <taxon>Viridiplantae</taxon>
        <taxon>Streptophyta</taxon>
        <taxon>Embryophyta</taxon>
        <taxon>Tracheophyta</taxon>
        <taxon>Spermatophyta</taxon>
        <taxon>Magnoliopsida</taxon>
        <taxon>eudicotyledons</taxon>
        <taxon>Gunneridae</taxon>
        <taxon>Pentapetalae</taxon>
        <taxon>asterids</taxon>
        <taxon>Ericales</taxon>
        <taxon>Ericaceae</taxon>
        <taxon>Ericoideae</taxon>
        <taxon>Rhodoreae</taxon>
        <taxon>Rhododendron</taxon>
    </lineage>
</organism>
<evidence type="ECO:0000313" key="2">
    <source>
        <dbReference type="Proteomes" id="UP001062846"/>
    </source>
</evidence>
<keyword evidence="2" id="KW-1185">Reference proteome</keyword>
<protein>
    <submittedName>
        <fullName evidence="1">Uncharacterized protein</fullName>
    </submittedName>
</protein>
<dbReference type="Proteomes" id="UP001062846">
    <property type="component" value="Chromosome 10"/>
</dbReference>
<name>A0ACC0LY78_RHOML</name>
<comment type="caution">
    <text evidence="1">The sequence shown here is derived from an EMBL/GenBank/DDBJ whole genome shotgun (WGS) entry which is preliminary data.</text>
</comment>
<reference evidence="1" key="1">
    <citation type="submission" date="2022-02" db="EMBL/GenBank/DDBJ databases">
        <title>Plant Genome Project.</title>
        <authorList>
            <person name="Zhang R.-G."/>
        </authorList>
    </citation>
    <scope>NUCLEOTIDE SEQUENCE</scope>
    <source>
        <strain evidence="1">AT1</strain>
    </source>
</reference>
<gene>
    <name evidence="1" type="ORF">RHMOL_Rhmol10G0029300</name>
</gene>